<dbReference type="PANTHER" id="PTHR40628:SF1">
    <property type="entry name" value="CHROMO DOMAIN-CONTAINING PROTEIN"/>
    <property type="match status" value="1"/>
</dbReference>
<dbReference type="InterPro" id="IPR054722">
    <property type="entry name" value="PolX-like_BBD"/>
</dbReference>
<dbReference type="VEuPathDB" id="FungiDB:HMPREF1541_10373"/>
<evidence type="ECO:0000256" key="1">
    <source>
        <dbReference type="SAM" id="MobiDB-lite"/>
    </source>
</evidence>
<dbReference type="AlphaFoldDB" id="W2S9I7"/>
<sequence>MNSRLDPRADLVAPVLDHRAFRSRPRSTVSDYDPRRGSGYGVPPASYPKRKPCYDWIFSSASNVHVAVDRSNFTSYTPFRSYVLAVADQRQVPVKGISTVELKIRRQAGSKDSHKVVLENVLHVPSWLCNILSDIHFMPSQDFEHNWSEFGVSFQQQKEGKWKPWGYTENFCGLEKIVFSKRMHGRSPMLEDRDREIFSVNVTWPQHQRDKYAMLVEEQEGRLAEESQRKAKLEADKGNHEDAKEGASTEPAAEHVNETEPSNIKPDQDAGGLLDVTDLCKSLKSSPTAAIEDIRVPLAPIDQNLKVKRSFRTNSLRVPGKSAFREALPWRRSVEQ</sequence>
<evidence type="ECO:0000259" key="2">
    <source>
        <dbReference type="Pfam" id="PF22936"/>
    </source>
</evidence>
<feature type="region of interest" description="Disordered" evidence="1">
    <location>
        <begin position="24"/>
        <end position="44"/>
    </location>
</feature>
<dbReference type="PANTHER" id="PTHR40628">
    <property type="entry name" value="CHROMO DOMAIN-CONTAINING PROTEIN"/>
    <property type="match status" value="1"/>
</dbReference>
<protein>
    <recommendedName>
        <fullName evidence="2">Retrovirus-related Pol polyprotein from transposon TNT 1-94-like beta-barrel domain-containing protein</fullName>
    </recommendedName>
</protein>
<evidence type="ECO:0000313" key="3">
    <source>
        <dbReference type="EMBL" id="ETN44703.1"/>
    </source>
</evidence>
<dbReference type="PROSITE" id="PS00018">
    <property type="entry name" value="EF_HAND_1"/>
    <property type="match status" value="1"/>
</dbReference>
<dbReference type="Pfam" id="PF22936">
    <property type="entry name" value="Pol_BBD"/>
    <property type="match status" value="1"/>
</dbReference>
<proteinExistence type="predicted"/>
<dbReference type="HOGENOM" id="CLU_084818_0_0_1"/>
<feature type="compositionally biased region" description="Basic and acidic residues" evidence="1">
    <location>
        <begin position="219"/>
        <end position="258"/>
    </location>
</feature>
<dbReference type="OrthoDB" id="4232400at2759"/>
<reference evidence="3 4" key="1">
    <citation type="submission" date="2013-03" db="EMBL/GenBank/DDBJ databases">
        <title>The Genome Sequence of Phialophora europaea CBS 101466.</title>
        <authorList>
            <consortium name="The Broad Institute Genomics Platform"/>
            <person name="Cuomo C."/>
            <person name="de Hoog S."/>
            <person name="Gorbushina A."/>
            <person name="Walker B."/>
            <person name="Young S.K."/>
            <person name="Zeng Q."/>
            <person name="Gargeya S."/>
            <person name="Fitzgerald M."/>
            <person name="Haas B."/>
            <person name="Abouelleil A."/>
            <person name="Allen A.W."/>
            <person name="Alvarado L."/>
            <person name="Arachchi H.M."/>
            <person name="Berlin A.M."/>
            <person name="Chapman S.B."/>
            <person name="Gainer-Dewar J."/>
            <person name="Goldberg J."/>
            <person name="Griggs A."/>
            <person name="Gujja S."/>
            <person name="Hansen M."/>
            <person name="Howarth C."/>
            <person name="Imamovic A."/>
            <person name="Ireland A."/>
            <person name="Larimer J."/>
            <person name="McCowan C."/>
            <person name="Murphy C."/>
            <person name="Pearson M."/>
            <person name="Poon T.W."/>
            <person name="Priest M."/>
            <person name="Roberts A."/>
            <person name="Saif S."/>
            <person name="Shea T."/>
            <person name="Sisk P."/>
            <person name="Sykes S."/>
            <person name="Wortman J."/>
            <person name="Nusbaum C."/>
            <person name="Birren B."/>
        </authorList>
    </citation>
    <scope>NUCLEOTIDE SEQUENCE [LARGE SCALE GENOMIC DNA]</scope>
    <source>
        <strain evidence="3 4">CBS 101466</strain>
    </source>
</reference>
<name>W2S9I7_CYPE1</name>
<gene>
    <name evidence="3" type="ORF">HMPREF1541_10373</name>
</gene>
<organism evidence="3 4">
    <name type="scientific">Cyphellophora europaea (strain CBS 101466)</name>
    <name type="common">Phialophora europaea</name>
    <dbReference type="NCBI Taxonomy" id="1220924"/>
    <lineage>
        <taxon>Eukaryota</taxon>
        <taxon>Fungi</taxon>
        <taxon>Dikarya</taxon>
        <taxon>Ascomycota</taxon>
        <taxon>Pezizomycotina</taxon>
        <taxon>Eurotiomycetes</taxon>
        <taxon>Chaetothyriomycetidae</taxon>
        <taxon>Chaetothyriales</taxon>
        <taxon>Cyphellophoraceae</taxon>
        <taxon>Cyphellophora</taxon>
    </lineage>
</organism>
<evidence type="ECO:0000313" key="4">
    <source>
        <dbReference type="Proteomes" id="UP000030752"/>
    </source>
</evidence>
<dbReference type="RefSeq" id="XP_008713266.1">
    <property type="nucleotide sequence ID" value="XM_008715044.1"/>
</dbReference>
<dbReference type="EMBL" id="KB822714">
    <property type="protein sequence ID" value="ETN44703.1"/>
    <property type="molecule type" value="Genomic_DNA"/>
</dbReference>
<dbReference type="eggNOG" id="ENOG502SZ82">
    <property type="taxonomic scope" value="Eukaryota"/>
</dbReference>
<dbReference type="InterPro" id="IPR018247">
    <property type="entry name" value="EF_Hand_1_Ca_BS"/>
</dbReference>
<feature type="region of interest" description="Disordered" evidence="1">
    <location>
        <begin position="219"/>
        <end position="270"/>
    </location>
</feature>
<accession>W2S9I7</accession>
<dbReference type="GeneID" id="19977712"/>
<feature type="domain" description="Retrovirus-related Pol polyprotein from transposon TNT 1-94-like beta-barrel" evidence="2">
    <location>
        <begin position="56"/>
        <end position="133"/>
    </location>
</feature>
<dbReference type="Proteomes" id="UP000030752">
    <property type="component" value="Unassembled WGS sequence"/>
</dbReference>
<keyword evidence="4" id="KW-1185">Reference proteome</keyword>
<dbReference type="InParanoid" id="W2S9I7"/>